<feature type="region of interest" description="Disordered" evidence="1">
    <location>
        <begin position="20"/>
        <end position="61"/>
    </location>
</feature>
<keyword evidence="2" id="KW-0732">Signal</keyword>
<name>A0A1Y0IU75_9BACL</name>
<dbReference type="OrthoDB" id="2382014at2"/>
<dbReference type="Proteomes" id="UP000195437">
    <property type="component" value="Chromosome"/>
</dbReference>
<feature type="compositionally biased region" description="Pro residues" evidence="1">
    <location>
        <begin position="24"/>
        <end position="34"/>
    </location>
</feature>
<dbReference type="KEGG" id="tum:CBW65_22760"/>
<feature type="signal peptide" evidence="2">
    <location>
        <begin position="1"/>
        <end position="21"/>
    </location>
</feature>
<sequence length="200" mass="21849">MRKTMLALTAAALLLVGCSQKTESPPPQTTPPPSNNGGTGGNTPDPNGGTTDPAPVAEKSEEQIKTEIGAKLTRMTDAKSGYVLPNNNGVVQDVTTLAEVTEKLRKKGYSLPLAETLTEEFFKEKTQGGSTQVIIIARDGYPGVFEPDKEATFTKKGKWTWVIEQEHNENMLHGPHISTYEVEVLKDGTYRLNAWTNKFQ</sequence>
<evidence type="ECO:0000313" key="3">
    <source>
        <dbReference type="EMBL" id="ARU63509.1"/>
    </source>
</evidence>
<feature type="compositionally biased region" description="Low complexity" evidence="1">
    <location>
        <begin position="42"/>
        <end position="53"/>
    </location>
</feature>
<evidence type="ECO:0000256" key="2">
    <source>
        <dbReference type="SAM" id="SignalP"/>
    </source>
</evidence>
<organism evidence="3 4">
    <name type="scientific">Tumebacillus avium</name>
    <dbReference type="NCBI Taxonomy" id="1903704"/>
    <lineage>
        <taxon>Bacteria</taxon>
        <taxon>Bacillati</taxon>
        <taxon>Bacillota</taxon>
        <taxon>Bacilli</taxon>
        <taxon>Bacillales</taxon>
        <taxon>Alicyclobacillaceae</taxon>
        <taxon>Tumebacillus</taxon>
    </lineage>
</organism>
<dbReference type="RefSeq" id="WP_087458845.1">
    <property type="nucleotide sequence ID" value="NZ_CP021434.1"/>
</dbReference>
<proteinExistence type="predicted"/>
<gene>
    <name evidence="3" type="ORF">CBW65_22760</name>
</gene>
<feature type="chain" id="PRO_5012237172" description="Lipoprotein" evidence="2">
    <location>
        <begin position="22"/>
        <end position="200"/>
    </location>
</feature>
<dbReference type="AlphaFoldDB" id="A0A1Y0IU75"/>
<dbReference type="EMBL" id="CP021434">
    <property type="protein sequence ID" value="ARU63509.1"/>
    <property type="molecule type" value="Genomic_DNA"/>
</dbReference>
<keyword evidence="4" id="KW-1185">Reference proteome</keyword>
<reference evidence="4" key="1">
    <citation type="submission" date="2017-05" db="EMBL/GenBank/DDBJ databases">
        <authorList>
            <person name="Sung H."/>
        </authorList>
    </citation>
    <scope>NUCLEOTIDE SEQUENCE [LARGE SCALE GENOMIC DNA]</scope>
    <source>
        <strain evidence="4">AR23208</strain>
    </source>
</reference>
<evidence type="ECO:0000256" key="1">
    <source>
        <dbReference type="SAM" id="MobiDB-lite"/>
    </source>
</evidence>
<accession>A0A1Y0IU75</accession>
<evidence type="ECO:0000313" key="4">
    <source>
        <dbReference type="Proteomes" id="UP000195437"/>
    </source>
</evidence>
<protein>
    <recommendedName>
        <fullName evidence="5">Lipoprotein</fullName>
    </recommendedName>
</protein>
<dbReference type="PROSITE" id="PS51257">
    <property type="entry name" value="PROKAR_LIPOPROTEIN"/>
    <property type="match status" value="1"/>
</dbReference>
<evidence type="ECO:0008006" key="5">
    <source>
        <dbReference type="Google" id="ProtNLM"/>
    </source>
</evidence>